<dbReference type="Gramene" id="mRNA:HanXRQr2_Chr08g0361201">
    <property type="protein sequence ID" value="CDS:HanXRQr2_Chr08g0361201.1"/>
    <property type="gene ID" value="HanXRQr2_Chr08g0361201"/>
</dbReference>
<reference evidence="2" key="2">
    <citation type="submission" date="2017-02" db="EMBL/GenBank/DDBJ databases">
        <title>Sunflower complete genome.</title>
        <authorList>
            <person name="Langlade N."/>
            <person name="Munos S."/>
        </authorList>
    </citation>
    <scope>NUCLEOTIDE SEQUENCE [LARGE SCALE GENOMIC DNA]</scope>
    <source>
        <tissue evidence="2">Leaves</tissue>
    </source>
</reference>
<proteinExistence type="predicted"/>
<dbReference type="AlphaFoldDB" id="A0A251UA88"/>
<keyword evidence="3" id="KW-1185">Reference proteome</keyword>
<protein>
    <submittedName>
        <fullName evidence="2">Uncharacterized protein</fullName>
    </submittedName>
</protein>
<dbReference type="EMBL" id="CM007897">
    <property type="protein sequence ID" value="OTG19702.1"/>
    <property type="molecule type" value="Genomic_DNA"/>
</dbReference>
<reference evidence="1" key="3">
    <citation type="submission" date="2020-06" db="EMBL/GenBank/DDBJ databases">
        <title>Helianthus annuus Genome sequencing and assembly Release 2.</title>
        <authorList>
            <person name="Gouzy J."/>
            <person name="Langlade N."/>
            <person name="Munos S."/>
        </authorList>
    </citation>
    <scope>NUCLEOTIDE SEQUENCE</scope>
    <source>
        <tissue evidence="1">Leaves</tissue>
    </source>
</reference>
<dbReference type="InParanoid" id="A0A251UA88"/>
<evidence type="ECO:0000313" key="1">
    <source>
        <dbReference type="EMBL" id="KAF5797232.1"/>
    </source>
</evidence>
<evidence type="ECO:0000313" key="3">
    <source>
        <dbReference type="Proteomes" id="UP000215914"/>
    </source>
</evidence>
<evidence type="ECO:0000313" key="2">
    <source>
        <dbReference type="EMBL" id="OTG19702.1"/>
    </source>
</evidence>
<dbReference type="Proteomes" id="UP000215914">
    <property type="component" value="Chromosome 8"/>
</dbReference>
<gene>
    <name evidence="2" type="ORF">HannXRQ_Chr08g0237041</name>
    <name evidence="1" type="ORF">HanXRQr2_Chr08g0361201</name>
</gene>
<dbReference type="EMBL" id="MNCJ02000323">
    <property type="protein sequence ID" value="KAF5797232.1"/>
    <property type="molecule type" value="Genomic_DNA"/>
</dbReference>
<reference evidence="1 3" key="1">
    <citation type="journal article" date="2017" name="Nature">
        <title>The sunflower genome provides insights into oil metabolism, flowering and Asterid evolution.</title>
        <authorList>
            <person name="Badouin H."/>
            <person name="Gouzy J."/>
            <person name="Grassa C.J."/>
            <person name="Murat F."/>
            <person name="Staton S.E."/>
            <person name="Cottret L."/>
            <person name="Lelandais-Briere C."/>
            <person name="Owens G.L."/>
            <person name="Carrere S."/>
            <person name="Mayjonade B."/>
            <person name="Legrand L."/>
            <person name="Gill N."/>
            <person name="Kane N.C."/>
            <person name="Bowers J.E."/>
            <person name="Hubner S."/>
            <person name="Bellec A."/>
            <person name="Berard A."/>
            <person name="Berges H."/>
            <person name="Blanchet N."/>
            <person name="Boniface M.C."/>
            <person name="Brunel D."/>
            <person name="Catrice O."/>
            <person name="Chaidir N."/>
            <person name="Claudel C."/>
            <person name="Donnadieu C."/>
            <person name="Faraut T."/>
            <person name="Fievet G."/>
            <person name="Helmstetter N."/>
            <person name="King M."/>
            <person name="Knapp S.J."/>
            <person name="Lai Z."/>
            <person name="Le Paslier M.C."/>
            <person name="Lippi Y."/>
            <person name="Lorenzon L."/>
            <person name="Mandel J.R."/>
            <person name="Marage G."/>
            <person name="Marchand G."/>
            <person name="Marquand E."/>
            <person name="Bret-Mestries E."/>
            <person name="Morien E."/>
            <person name="Nambeesan S."/>
            <person name="Nguyen T."/>
            <person name="Pegot-Espagnet P."/>
            <person name="Pouilly N."/>
            <person name="Raftis F."/>
            <person name="Sallet E."/>
            <person name="Schiex T."/>
            <person name="Thomas J."/>
            <person name="Vandecasteele C."/>
            <person name="Vares D."/>
            <person name="Vear F."/>
            <person name="Vautrin S."/>
            <person name="Crespi M."/>
            <person name="Mangin B."/>
            <person name="Burke J.M."/>
            <person name="Salse J."/>
            <person name="Munos S."/>
            <person name="Vincourt P."/>
            <person name="Rieseberg L.H."/>
            <person name="Langlade N.B."/>
        </authorList>
    </citation>
    <scope>NUCLEOTIDE SEQUENCE [LARGE SCALE GENOMIC DNA]</scope>
    <source>
        <strain evidence="3">cv. SF193</strain>
        <tissue evidence="1">Leaves</tissue>
    </source>
</reference>
<name>A0A251UA88_HELAN</name>
<organism evidence="2 3">
    <name type="scientific">Helianthus annuus</name>
    <name type="common">Common sunflower</name>
    <dbReference type="NCBI Taxonomy" id="4232"/>
    <lineage>
        <taxon>Eukaryota</taxon>
        <taxon>Viridiplantae</taxon>
        <taxon>Streptophyta</taxon>
        <taxon>Embryophyta</taxon>
        <taxon>Tracheophyta</taxon>
        <taxon>Spermatophyta</taxon>
        <taxon>Magnoliopsida</taxon>
        <taxon>eudicotyledons</taxon>
        <taxon>Gunneridae</taxon>
        <taxon>Pentapetalae</taxon>
        <taxon>asterids</taxon>
        <taxon>campanulids</taxon>
        <taxon>Asterales</taxon>
        <taxon>Asteraceae</taxon>
        <taxon>Asteroideae</taxon>
        <taxon>Heliantheae alliance</taxon>
        <taxon>Heliantheae</taxon>
        <taxon>Helianthus</taxon>
    </lineage>
</organism>
<sequence>MGQVSHFICFNKYIYYKYNHPSFSLPHIHSKPPRPPTSCINFSSQTSNSNSLLTPIIYRACLAKLFEPTY</sequence>
<accession>A0A251UA88</accession>